<dbReference type="Gene3D" id="3.30.565.10">
    <property type="entry name" value="Histidine kinase-like ATPase, C-terminal domain"/>
    <property type="match status" value="1"/>
</dbReference>
<sequence length="699" mass="80447">MSNEVERFTFQAEINQLMSLIINTFYSNKEVFLRELISNASDALDKIRYQSLTDNSVLDSKKELEIKIIPDKENKTLTIIDSGIGMTKADMVKNLGTIARSGTKNFMEQLQSGAADISMIGQFGVGFYSAYLVADTVIVHSKNNDDEQYVWESSAGGEFTIALDHTEPLGRGTKIILHMKEDQLDYLEEKKIKDLVKKHSEFIQYPISLLTIKEKEVEEEKEEKTEEESTDAKIEEIEEEKEKTKKKVQEKEWDVLNKTKPLWTRNPSDVNKEEYNSFYKSISNDWEEPLAVKHFSVEGQLEFKAILFVPKRAPFDLFESKKKHNNIKLYVKRVFIMDNCQEIIPEYLNFVRGIVDSEDLPLNISRETLQQNKILTVIRKNLVKKCLELFNEISENTEDYKKFYDSFSKNLKLGIHEDSQNREKIADLLRYQTSKTGDEMTTLKEYVSRMKEGQNEIYYITGESKKAVENSPFIEGLKKKNLEVIYMVDPIDEYAVQQLKEYDGKKLVSITKEGLKLDETEDEKKKAEEDKAANENLLKQVKEVLGDKIEKVVLSNRLANSPCVLVTSEYGWSANMERIMKAQALRDNSMSTYMSSKKTFELNPDHPIVQELRKKANEKAKTFKDYVFLLYETALLTSGFSLDEPSSFASRIHRMIKLGLSIQDDSSASTSTAEETTTTGDDLPDLEEDNKNSVMEEVD</sequence>
<feature type="binding site" evidence="7">
    <location>
        <position position="81"/>
    </location>
    <ligand>
        <name>ATP</name>
        <dbReference type="ChEBI" id="CHEBI:30616"/>
    </ligand>
</feature>
<feature type="binding site" evidence="7">
    <location>
        <begin position="101"/>
        <end position="102"/>
    </location>
    <ligand>
        <name>ATP</name>
        <dbReference type="ChEBI" id="CHEBI:30616"/>
    </ligand>
</feature>
<evidence type="ECO:0000313" key="11">
    <source>
        <dbReference type="EMBL" id="EGC31811.1"/>
    </source>
</evidence>
<dbReference type="Gene3D" id="3.30.230.80">
    <property type="match status" value="1"/>
</dbReference>
<dbReference type="GO" id="GO:0016887">
    <property type="term" value="F:ATP hydrolysis activity"/>
    <property type="evidence" value="ECO:0000318"/>
    <property type="project" value="GO_Central"/>
</dbReference>
<dbReference type="InterPro" id="IPR037196">
    <property type="entry name" value="HSP90_C"/>
</dbReference>
<dbReference type="STRING" id="5786.F0ZW52"/>
<evidence type="ECO:0000256" key="2">
    <source>
        <dbReference type="ARBA" id="ARBA00008239"/>
    </source>
</evidence>
<dbReference type="InterPro" id="IPR001404">
    <property type="entry name" value="Hsp90_fam"/>
</dbReference>
<evidence type="ECO:0000256" key="5">
    <source>
        <dbReference type="ARBA" id="ARBA00022840"/>
    </source>
</evidence>
<dbReference type="GO" id="GO:0140662">
    <property type="term" value="F:ATP-dependent protein folding chaperone"/>
    <property type="evidence" value="ECO:0007669"/>
    <property type="project" value="InterPro"/>
</dbReference>
<feature type="binding site" evidence="7">
    <location>
        <position position="366"/>
    </location>
    <ligand>
        <name>ATP</name>
        <dbReference type="ChEBI" id="CHEBI:30616"/>
    </ligand>
</feature>
<dbReference type="RefSeq" id="XP_003291645.1">
    <property type="nucleotide sequence ID" value="XM_003291597.1"/>
</dbReference>
<feature type="binding site" evidence="7">
    <location>
        <position position="173"/>
    </location>
    <ligand>
        <name>ATP</name>
        <dbReference type="ChEBI" id="CHEBI:30616"/>
    </ligand>
</feature>
<evidence type="ECO:0000259" key="10">
    <source>
        <dbReference type="SMART" id="SM00387"/>
    </source>
</evidence>
<evidence type="ECO:0000256" key="7">
    <source>
        <dbReference type="PIRSR" id="PIRSR002583-1"/>
    </source>
</evidence>
<dbReference type="Proteomes" id="UP000001064">
    <property type="component" value="Unassembled WGS sequence"/>
</dbReference>
<feature type="region of interest" description="Disordered" evidence="9">
    <location>
        <begin position="664"/>
        <end position="699"/>
    </location>
</feature>
<dbReference type="PIRSF" id="PIRSF002583">
    <property type="entry name" value="Hsp90"/>
    <property type="match status" value="1"/>
</dbReference>
<keyword evidence="4 7" id="KW-0547">Nucleotide-binding</keyword>
<dbReference type="PRINTS" id="PR00775">
    <property type="entry name" value="HEATSHOCK90"/>
</dbReference>
<dbReference type="FunFam" id="1.20.120.790:FF:000001">
    <property type="entry name" value="Heat shock protein 90 alpha"/>
    <property type="match status" value="1"/>
</dbReference>
<dbReference type="GO" id="GO:0006457">
    <property type="term" value="P:protein folding"/>
    <property type="evidence" value="ECO:0000318"/>
    <property type="project" value="GO_Central"/>
</dbReference>
<dbReference type="InterPro" id="IPR020568">
    <property type="entry name" value="Ribosomal_Su5_D2-typ_SF"/>
</dbReference>
<evidence type="ECO:0000256" key="4">
    <source>
        <dbReference type="ARBA" id="ARBA00022741"/>
    </source>
</evidence>
<feature type="binding site" evidence="7">
    <location>
        <position position="39"/>
    </location>
    <ligand>
        <name>ATP</name>
        <dbReference type="ChEBI" id="CHEBI:30616"/>
    </ligand>
</feature>
<dbReference type="GO" id="GO:0032991">
    <property type="term" value="C:protein-containing complex"/>
    <property type="evidence" value="ECO:0000318"/>
    <property type="project" value="GO_Central"/>
</dbReference>
<organism evidence="11 12">
    <name type="scientific">Dictyostelium purpureum</name>
    <name type="common">Slime mold</name>
    <dbReference type="NCBI Taxonomy" id="5786"/>
    <lineage>
        <taxon>Eukaryota</taxon>
        <taxon>Amoebozoa</taxon>
        <taxon>Evosea</taxon>
        <taxon>Eumycetozoa</taxon>
        <taxon>Dictyostelia</taxon>
        <taxon>Dictyosteliales</taxon>
        <taxon>Dictyosteliaceae</taxon>
        <taxon>Dictyostelium</taxon>
    </lineage>
</organism>
<dbReference type="Gene3D" id="3.40.50.11260">
    <property type="match status" value="1"/>
</dbReference>
<evidence type="ECO:0000313" key="12">
    <source>
        <dbReference type="Proteomes" id="UP000001064"/>
    </source>
</evidence>
<dbReference type="SMART" id="SM00387">
    <property type="entry name" value="HATPase_c"/>
    <property type="match status" value="1"/>
</dbReference>
<dbReference type="Pfam" id="PF02518">
    <property type="entry name" value="HATPase_c"/>
    <property type="match status" value="1"/>
</dbReference>
<dbReference type="GO" id="GO:0005524">
    <property type="term" value="F:ATP binding"/>
    <property type="evidence" value="ECO:0000318"/>
    <property type="project" value="GO_Central"/>
</dbReference>
<evidence type="ECO:0000256" key="8">
    <source>
        <dbReference type="SAM" id="Coils"/>
    </source>
</evidence>
<comment type="subcellular location">
    <subcellularLocation>
        <location evidence="1">Cytoplasm</location>
    </subcellularLocation>
</comment>
<feature type="domain" description="Histidine kinase/HSP90-like ATPase" evidence="10">
    <location>
        <begin position="28"/>
        <end position="167"/>
    </location>
</feature>
<feature type="binding site" evidence="7">
    <location>
        <position position="86"/>
    </location>
    <ligand>
        <name>ATP</name>
        <dbReference type="ChEBI" id="CHEBI:30616"/>
    </ligand>
</feature>
<dbReference type="GO" id="GO:0034605">
    <property type="term" value="P:cellular response to heat"/>
    <property type="evidence" value="ECO:0000318"/>
    <property type="project" value="GO_Central"/>
</dbReference>
<dbReference type="HAMAP" id="MF_00505">
    <property type="entry name" value="HSP90"/>
    <property type="match status" value="1"/>
</dbReference>
<feature type="coiled-coil region" evidence="8">
    <location>
        <begin position="510"/>
        <end position="544"/>
    </location>
</feature>
<evidence type="ECO:0000256" key="3">
    <source>
        <dbReference type="ARBA" id="ARBA00022490"/>
    </source>
</evidence>
<dbReference type="FunFam" id="3.30.565.10:FF:000001">
    <property type="entry name" value="Heat shock protein HSP 90-alpha"/>
    <property type="match status" value="1"/>
</dbReference>
<keyword evidence="6" id="KW-0143">Chaperone</keyword>
<evidence type="ECO:0000256" key="9">
    <source>
        <dbReference type="SAM" id="MobiDB-lite"/>
    </source>
</evidence>
<dbReference type="Pfam" id="PF00183">
    <property type="entry name" value="HSP90"/>
    <property type="match status" value="1"/>
</dbReference>
<dbReference type="FunCoup" id="F0ZW52">
    <property type="interactions" value="542"/>
</dbReference>
<dbReference type="GO" id="GO:0005886">
    <property type="term" value="C:plasma membrane"/>
    <property type="evidence" value="ECO:0000318"/>
    <property type="project" value="GO_Central"/>
</dbReference>
<feature type="coiled-coil region" evidence="8">
    <location>
        <begin position="207"/>
        <end position="254"/>
    </location>
</feature>
<feature type="binding site" evidence="7">
    <location>
        <begin position="122"/>
        <end position="127"/>
    </location>
    <ligand>
        <name>ATP</name>
        <dbReference type="ChEBI" id="CHEBI:30616"/>
    </ligand>
</feature>
<dbReference type="InterPro" id="IPR020575">
    <property type="entry name" value="Hsp90_N"/>
</dbReference>
<evidence type="ECO:0000256" key="6">
    <source>
        <dbReference type="ARBA" id="ARBA00023186"/>
    </source>
</evidence>
<keyword evidence="11" id="KW-0346">Stress response</keyword>
<proteinExistence type="inferred from homology"/>
<dbReference type="VEuPathDB" id="AmoebaDB:DICPUDRAFT_49949"/>
<dbReference type="PANTHER" id="PTHR11528">
    <property type="entry name" value="HEAT SHOCK PROTEIN 90 FAMILY MEMBER"/>
    <property type="match status" value="1"/>
</dbReference>
<comment type="similarity">
    <text evidence="2">Belongs to the heat shock protein 90 family.</text>
</comment>
<keyword evidence="8" id="KW-0175">Coiled coil</keyword>
<evidence type="ECO:0000256" key="1">
    <source>
        <dbReference type="ARBA" id="ARBA00004496"/>
    </source>
</evidence>
<dbReference type="GO" id="GO:0050821">
    <property type="term" value="P:protein stabilization"/>
    <property type="evidence" value="ECO:0000318"/>
    <property type="project" value="GO_Central"/>
</dbReference>
<dbReference type="FunFam" id="3.30.230.80:FF:000001">
    <property type="entry name" value="Heat shock protein 90 alpha"/>
    <property type="match status" value="1"/>
</dbReference>
<gene>
    <name evidence="11" type="ORF">DICPUDRAFT_49949</name>
</gene>
<dbReference type="InterPro" id="IPR036890">
    <property type="entry name" value="HATPase_C_sf"/>
</dbReference>
<dbReference type="SUPFAM" id="SSF110942">
    <property type="entry name" value="HSP90 C-terminal domain"/>
    <property type="match status" value="1"/>
</dbReference>
<dbReference type="EMBL" id="GL871228">
    <property type="protein sequence ID" value="EGC31811.1"/>
    <property type="molecule type" value="Genomic_DNA"/>
</dbReference>
<dbReference type="eggNOG" id="KOG0019">
    <property type="taxonomic scope" value="Eukaryota"/>
</dbReference>
<dbReference type="InterPro" id="IPR019805">
    <property type="entry name" value="Heat_shock_protein_90_CS"/>
</dbReference>
<dbReference type="SUPFAM" id="SSF55874">
    <property type="entry name" value="ATPase domain of HSP90 chaperone/DNA topoisomerase II/histidine kinase"/>
    <property type="match status" value="1"/>
</dbReference>
<name>F0ZW52_DICPU</name>
<keyword evidence="5 7" id="KW-0067">ATP-binding</keyword>
<dbReference type="KEGG" id="dpp:DICPUDRAFT_49949"/>
<dbReference type="CDD" id="cd16927">
    <property type="entry name" value="HATPase_Hsp90-like"/>
    <property type="match status" value="1"/>
</dbReference>
<accession>F0ZW52</accession>
<dbReference type="Gene3D" id="1.20.120.790">
    <property type="entry name" value="Heat shock protein 90, C-terminal domain"/>
    <property type="match status" value="1"/>
</dbReference>
<protein>
    <submittedName>
        <fullName evidence="11">Heat shock cognate 90 kDa protein</fullName>
    </submittedName>
</protein>
<feature type="binding site" evidence="7">
    <location>
        <position position="35"/>
    </location>
    <ligand>
        <name>ATP</name>
        <dbReference type="ChEBI" id="CHEBI:30616"/>
    </ligand>
</feature>
<dbReference type="SUPFAM" id="SSF54211">
    <property type="entry name" value="Ribosomal protein S5 domain 2-like"/>
    <property type="match status" value="1"/>
</dbReference>
<dbReference type="GO" id="GO:0048471">
    <property type="term" value="C:perinuclear region of cytoplasm"/>
    <property type="evidence" value="ECO:0000318"/>
    <property type="project" value="GO_Central"/>
</dbReference>
<feature type="binding site" evidence="7">
    <location>
        <position position="94"/>
    </location>
    <ligand>
        <name>ATP</name>
        <dbReference type="ChEBI" id="CHEBI:30616"/>
    </ligand>
</feature>
<dbReference type="OrthoDB" id="28737at2759"/>
<reference evidence="12" key="1">
    <citation type="journal article" date="2011" name="Genome Biol.">
        <title>Comparative genomics of the social amoebae Dictyostelium discoideum and Dictyostelium purpureum.</title>
        <authorList>
            <consortium name="US DOE Joint Genome Institute (JGI-PGF)"/>
            <person name="Sucgang R."/>
            <person name="Kuo A."/>
            <person name="Tian X."/>
            <person name="Salerno W."/>
            <person name="Parikh A."/>
            <person name="Feasley C.L."/>
            <person name="Dalin E."/>
            <person name="Tu H."/>
            <person name="Huang E."/>
            <person name="Barry K."/>
            <person name="Lindquist E."/>
            <person name="Shapiro H."/>
            <person name="Bruce D."/>
            <person name="Schmutz J."/>
            <person name="Salamov A."/>
            <person name="Fey P."/>
            <person name="Gaudet P."/>
            <person name="Anjard C."/>
            <person name="Babu M.M."/>
            <person name="Basu S."/>
            <person name="Bushmanova Y."/>
            <person name="van der Wel H."/>
            <person name="Katoh-Kurasawa M."/>
            <person name="Dinh C."/>
            <person name="Coutinho P.M."/>
            <person name="Saito T."/>
            <person name="Elias M."/>
            <person name="Schaap P."/>
            <person name="Kay R.R."/>
            <person name="Henrissat B."/>
            <person name="Eichinger L."/>
            <person name="Rivero F."/>
            <person name="Putnam N.H."/>
            <person name="West C.M."/>
            <person name="Loomis W.F."/>
            <person name="Chisholm R.L."/>
            <person name="Shaulsky G."/>
            <person name="Strassmann J.E."/>
            <person name="Queller D.C."/>
            <person name="Kuspa A."/>
            <person name="Grigoriev I.V."/>
        </authorList>
    </citation>
    <scope>NUCLEOTIDE SEQUENCE [LARGE SCALE GENOMIC DNA]</scope>
    <source>
        <strain evidence="12">QSDP1</strain>
    </source>
</reference>
<dbReference type="InterPro" id="IPR003594">
    <property type="entry name" value="HATPase_dom"/>
</dbReference>
<dbReference type="NCBIfam" id="NF003555">
    <property type="entry name" value="PRK05218.1"/>
    <property type="match status" value="1"/>
</dbReference>
<dbReference type="GO" id="GO:0005829">
    <property type="term" value="C:cytosol"/>
    <property type="evidence" value="ECO:0000318"/>
    <property type="project" value="GO_Central"/>
</dbReference>
<keyword evidence="12" id="KW-1185">Reference proteome</keyword>
<dbReference type="GO" id="GO:0051082">
    <property type="term" value="F:unfolded protein binding"/>
    <property type="evidence" value="ECO:0000318"/>
    <property type="project" value="GO_Central"/>
</dbReference>
<dbReference type="AlphaFoldDB" id="F0ZW52"/>
<feature type="compositionally biased region" description="Low complexity" evidence="9">
    <location>
        <begin position="666"/>
        <end position="679"/>
    </location>
</feature>
<dbReference type="GeneID" id="10507833"/>
<dbReference type="GO" id="GO:0060176">
    <property type="term" value="P:regulation of aggregation involved in sorocarp development"/>
    <property type="evidence" value="ECO:0007669"/>
    <property type="project" value="EnsemblProtists"/>
</dbReference>
<keyword evidence="3" id="KW-0963">Cytoplasm</keyword>
<dbReference type="OMA" id="MRRMKEM"/>
<dbReference type="FunFam" id="3.40.50.11260:FF:000001">
    <property type="entry name" value="Heat shock protein 90 alpha"/>
    <property type="match status" value="1"/>
</dbReference>
<dbReference type="PROSITE" id="PS00298">
    <property type="entry name" value="HSP90"/>
    <property type="match status" value="1"/>
</dbReference>
<dbReference type="InParanoid" id="F0ZW52"/>